<evidence type="ECO:0000313" key="4">
    <source>
        <dbReference type="Proteomes" id="UP000187203"/>
    </source>
</evidence>
<feature type="compositionally biased region" description="Pro residues" evidence="1">
    <location>
        <begin position="79"/>
        <end position="103"/>
    </location>
</feature>
<dbReference type="Proteomes" id="UP000187203">
    <property type="component" value="Unassembled WGS sequence"/>
</dbReference>
<evidence type="ECO:0000256" key="2">
    <source>
        <dbReference type="SAM" id="SignalP"/>
    </source>
</evidence>
<accession>A0A1R3JMZ9</accession>
<comment type="caution">
    <text evidence="3">The sequence shown here is derived from an EMBL/GenBank/DDBJ whole genome shotgun (WGS) entry which is preliminary data.</text>
</comment>
<sequence>MKASLLLVATLLLLGILDGICPKMCHGRDIPLNFHQVPRERMALEAVQRLKFSGGLFSRLIHPPPPVGNLARAQEAPRPKTPPPPPPQELTLSLPPPPPPPLPSYRCISCTERGGNRKMIP</sequence>
<evidence type="ECO:0000256" key="1">
    <source>
        <dbReference type="SAM" id="MobiDB-lite"/>
    </source>
</evidence>
<keyword evidence="4" id="KW-1185">Reference proteome</keyword>
<feature type="signal peptide" evidence="2">
    <location>
        <begin position="1"/>
        <end position="19"/>
    </location>
</feature>
<reference evidence="4" key="1">
    <citation type="submission" date="2013-09" db="EMBL/GenBank/DDBJ databases">
        <title>Corchorus olitorius genome sequencing.</title>
        <authorList>
            <person name="Alam M."/>
            <person name="Haque M.S."/>
            <person name="Islam M.S."/>
            <person name="Emdad E.M."/>
            <person name="Islam M.M."/>
            <person name="Ahmed B."/>
            <person name="Halim A."/>
            <person name="Hossen Q.M.M."/>
            <person name="Hossain M.Z."/>
            <person name="Ahmed R."/>
            <person name="Khan M.M."/>
            <person name="Islam R."/>
            <person name="Rashid M.M."/>
            <person name="Khan S.A."/>
            <person name="Rahman M.S."/>
            <person name="Alam M."/>
            <person name="Yahiya A.S."/>
            <person name="Khan M.S."/>
            <person name="Azam M.S."/>
            <person name="Haque T."/>
            <person name="Lashkar M.Z.H."/>
            <person name="Akhand A.I."/>
            <person name="Morshed G."/>
            <person name="Roy S."/>
            <person name="Uddin K.S."/>
            <person name="Rabeya T."/>
            <person name="Hossain A.S."/>
            <person name="Chowdhury A."/>
            <person name="Snigdha A.R."/>
            <person name="Mortoza M.S."/>
            <person name="Matin S.A."/>
            <person name="Hoque S.M.E."/>
            <person name="Islam M.K."/>
            <person name="Roy D.K."/>
            <person name="Haider R."/>
            <person name="Moosa M.M."/>
            <person name="Elias S.M."/>
            <person name="Hasan A.M."/>
            <person name="Jahan S."/>
            <person name="Shafiuddin M."/>
            <person name="Mahmood N."/>
            <person name="Shommy N.S."/>
        </authorList>
    </citation>
    <scope>NUCLEOTIDE SEQUENCE [LARGE SCALE GENOMIC DNA]</scope>
    <source>
        <strain evidence="4">cv. O-4</strain>
    </source>
</reference>
<evidence type="ECO:0000313" key="3">
    <source>
        <dbReference type="EMBL" id="OMO96161.1"/>
    </source>
</evidence>
<organism evidence="3 4">
    <name type="scientific">Corchorus olitorius</name>
    <dbReference type="NCBI Taxonomy" id="93759"/>
    <lineage>
        <taxon>Eukaryota</taxon>
        <taxon>Viridiplantae</taxon>
        <taxon>Streptophyta</taxon>
        <taxon>Embryophyta</taxon>
        <taxon>Tracheophyta</taxon>
        <taxon>Spermatophyta</taxon>
        <taxon>Magnoliopsida</taxon>
        <taxon>eudicotyledons</taxon>
        <taxon>Gunneridae</taxon>
        <taxon>Pentapetalae</taxon>
        <taxon>rosids</taxon>
        <taxon>malvids</taxon>
        <taxon>Malvales</taxon>
        <taxon>Malvaceae</taxon>
        <taxon>Grewioideae</taxon>
        <taxon>Apeibeae</taxon>
        <taxon>Corchorus</taxon>
    </lineage>
</organism>
<dbReference type="EMBL" id="AWUE01015683">
    <property type="protein sequence ID" value="OMO96161.1"/>
    <property type="molecule type" value="Genomic_DNA"/>
</dbReference>
<name>A0A1R3JMZ9_9ROSI</name>
<proteinExistence type="predicted"/>
<gene>
    <name evidence="3" type="ORF">COLO4_15453</name>
</gene>
<feature type="region of interest" description="Disordered" evidence="1">
    <location>
        <begin position="63"/>
        <end position="121"/>
    </location>
</feature>
<feature type="chain" id="PRO_5011961012" evidence="2">
    <location>
        <begin position="20"/>
        <end position="121"/>
    </location>
</feature>
<dbReference type="AlphaFoldDB" id="A0A1R3JMZ9"/>
<protein>
    <submittedName>
        <fullName evidence="3">Uncharacterized protein</fullName>
    </submittedName>
</protein>
<dbReference type="OrthoDB" id="10373862at2759"/>
<keyword evidence="2" id="KW-0732">Signal</keyword>